<dbReference type="GO" id="GO:0009103">
    <property type="term" value="P:lipopolysaccharide biosynthetic process"/>
    <property type="evidence" value="ECO:0007669"/>
    <property type="project" value="UniProtKB-ARBA"/>
</dbReference>
<keyword evidence="7 8" id="KW-0472">Membrane</keyword>
<evidence type="ECO:0000256" key="5">
    <source>
        <dbReference type="ARBA" id="ARBA00022692"/>
    </source>
</evidence>
<keyword evidence="2" id="KW-1003">Cell membrane</keyword>
<evidence type="ECO:0000256" key="6">
    <source>
        <dbReference type="ARBA" id="ARBA00022989"/>
    </source>
</evidence>
<comment type="subcellular location">
    <subcellularLocation>
        <location evidence="1">Cell membrane</location>
        <topology evidence="1">Multi-pass membrane protein</topology>
    </subcellularLocation>
</comment>
<evidence type="ECO:0000256" key="4">
    <source>
        <dbReference type="ARBA" id="ARBA00022679"/>
    </source>
</evidence>
<evidence type="ECO:0000259" key="9">
    <source>
        <dbReference type="Pfam" id="PF13231"/>
    </source>
</evidence>
<dbReference type="PANTHER" id="PTHR33908:SF11">
    <property type="entry name" value="MEMBRANE PROTEIN"/>
    <property type="match status" value="1"/>
</dbReference>
<protein>
    <recommendedName>
        <fullName evidence="9">Glycosyltransferase RgtA/B/C/D-like domain-containing protein</fullName>
    </recommendedName>
</protein>
<gene>
    <name evidence="10" type="ORF">KSX_81860</name>
</gene>
<feature type="transmembrane region" description="Helical" evidence="8">
    <location>
        <begin position="241"/>
        <end position="262"/>
    </location>
</feature>
<comment type="caution">
    <text evidence="10">The sequence shown here is derived from an EMBL/GenBank/DDBJ whole genome shotgun (WGS) entry which is preliminary data.</text>
</comment>
<feature type="transmembrane region" description="Helical" evidence="8">
    <location>
        <begin position="427"/>
        <end position="448"/>
    </location>
</feature>
<evidence type="ECO:0000256" key="2">
    <source>
        <dbReference type="ARBA" id="ARBA00022475"/>
    </source>
</evidence>
<dbReference type="Proteomes" id="UP000612362">
    <property type="component" value="Unassembled WGS sequence"/>
</dbReference>
<proteinExistence type="predicted"/>
<feature type="transmembrane region" description="Helical" evidence="8">
    <location>
        <begin position="192"/>
        <end position="221"/>
    </location>
</feature>
<dbReference type="InterPro" id="IPR050297">
    <property type="entry name" value="LipidA_mod_glycosyltrf_83"/>
</dbReference>
<reference evidence="10" key="1">
    <citation type="submission" date="2020-10" db="EMBL/GenBank/DDBJ databases">
        <title>Taxonomic study of unclassified bacteria belonging to the class Ktedonobacteria.</title>
        <authorList>
            <person name="Yabe S."/>
            <person name="Wang C.M."/>
            <person name="Zheng Y."/>
            <person name="Sakai Y."/>
            <person name="Cavaletti L."/>
            <person name="Monciardini P."/>
            <person name="Donadio S."/>
        </authorList>
    </citation>
    <scope>NUCLEOTIDE SEQUENCE</scope>
    <source>
        <strain evidence="10">SOSP1-1</strain>
    </source>
</reference>
<evidence type="ECO:0000256" key="8">
    <source>
        <dbReference type="SAM" id="Phobius"/>
    </source>
</evidence>
<dbReference type="EMBL" id="BNJF01000007">
    <property type="protein sequence ID" value="GHO50023.1"/>
    <property type="molecule type" value="Genomic_DNA"/>
</dbReference>
<evidence type="ECO:0000256" key="7">
    <source>
        <dbReference type="ARBA" id="ARBA00023136"/>
    </source>
</evidence>
<evidence type="ECO:0000313" key="11">
    <source>
        <dbReference type="Proteomes" id="UP000612362"/>
    </source>
</evidence>
<name>A0A8J3MXS2_9CHLR</name>
<evidence type="ECO:0000256" key="3">
    <source>
        <dbReference type="ARBA" id="ARBA00022676"/>
    </source>
</evidence>
<keyword evidence="6 8" id="KW-1133">Transmembrane helix</keyword>
<sequence length="582" mass="65578">MAKILTNRQSEATTQADGTSRRGILRLAIVDICVALIVFIVALIPRIQLGRQLDLVTDEIIYIRGGEVYFPLLTQWQIFASNWQYNYEHPPLAKLLMGFALSCNDFFGHVLTTLQAARVPSILLGTLLCAAIYWLGRRPFGRTVAALAALALAVSPWMSYFSALAYLDMTMTTLATIAFLLLWYAVQRPKLYLAVGIVLALAMDSKYTAVLILPGMLLYIFYYSRFIRPRLGITEKNPRKWWIWGAVSIPIAFYIANPSLWVNPFVRLFQSFAFEWIHSSEGHLTFMAGTIYMHMPRWTILYMLFAKISIFITIPALIFIVYAISKLVRYHRSQTAVSPMEAASIAFLLFWLLSTLGMYSLLNIVVGTHYYLPVAPSIAVSGVFGLAIILRYRRSLSWRTAINGQMTTSESKPFAIRSYAPFNVRSILTLVVMAGILVTPPLIGMLTVRDAEGYTNEIFQGENNSLQVAYPGYRDAVLWIADHDAHPATVSLVAFHDTLGTPQDSHSWFYYNKDLPSRLTLSSATPIQGTYTADFLIWPMHLLQRGYPIPEPWRSHVVGKIMGGNTIYCYILAREPLPSSKG</sequence>
<keyword evidence="11" id="KW-1185">Reference proteome</keyword>
<evidence type="ECO:0000313" key="10">
    <source>
        <dbReference type="EMBL" id="GHO50023.1"/>
    </source>
</evidence>
<feature type="transmembrane region" description="Helical" evidence="8">
    <location>
        <begin position="300"/>
        <end position="324"/>
    </location>
</feature>
<dbReference type="AlphaFoldDB" id="A0A8J3MXS2"/>
<organism evidence="10 11">
    <name type="scientific">Ktedonospora formicarum</name>
    <dbReference type="NCBI Taxonomy" id="2778364"/>
    <lineage>
        <taxon>Bacteria</taxon>
        <taxon>Bacillati</taxon>
        <taxon>Chloroflexota</taxon>
        <taxon>Ktedonobacteria</taxon>
        <taxon>Ktedonobacterales</taxon>
        <taxon>Ktedonobacteraceae</taxon>
        <taxon>Ktedonospora</taxon>
    </lineage>
</organism>
<evidence type="ECO:0000256" key="1">
    <source>
        <dbReference type="ARBA" id="ARBA00004651"/>
    </source>
</evidence>
<dbReference type="PANTHER" id="PTHR33908">
    <property type="entry name" value="MANNOSYLTRANSFERASE YKCB-RELATED"/>
    <property type="match status" value="1"/>
</dbReference>
<dbReference type="Pfam" id="PF13231">
    <property type="entry name" value="PMT_2"/>
    <property type="match status" value="1"/>
</dbReference>
<keyword evidence="5 8" id="KW-0812">Transmembrane</keyword>
<dbReference type="RefSeq" id="WP_220199090.1">
    <property type="nucleotide sequence ID" value="NZ_BNJF01000007.1"/>
</dbReference>
<feature type="transmembrane region" description="Helical" evidence="8">
    <location>
        <begin position="345"/>
        <end position="364"/>
    </location>
</feature>
<dbReference type="GO" id="GO:0016763">
    <property type="term" value="F:pentosyltransferase activity"/>
    <property type="evidence" value="ECO:0007669"/>
    <property type="project" value="TreeGrafter"/>
</dbReference>
<dbReference type="GO" id="GO:0005886">
    <property type="term" value="C:plasma membrane"/>
    <property type="evidence" value="ECO:0007669"/>
    <property type="project" value="UniProtKB-SubCell"/>
</dbReference>
<feature type="domain" description="Glycosyltransferase RgtA/B/C/D-like" evidence="9">
    <location>
        <begin position="89"/>
        <end position="223"/>
    </location>
</feature>
<dbReference type="InterPro" id="IPR038731">
    <property type="entry name" value="RgtA/B/C-like"/>
</dbReference>
<feature type="transmembrane region" description="Helical" evidence="8">
    <location>
        <begin position="116"/>
        <end position="134"/>
    </location>
</feature>
<feature type="transmembrane region" description="Helical" evidence="8">
    <location>
        <begin position="24"/>
        <end position="44"/>
    </location>
</feature>
<feature type="transmembrane region" description="Helical" evidence="8">
    <location>
        <begin position="140"/>
        <end position="158"/>
    </location>
</feature>
<feature type="transmembrane region" description="Helical" evidence="8">
    <location>
        <begin position="165"/>
        <end position="186"/>
    </location>
</feature>
<keyword evidence="4" id="KW-0808">Transferase</keyword>
<keyword evidence="3" id="KW-0328">Glycosyltransferase</keyword>
<feature type="transmembrane region" description="Helical" evidence="8">
    <location>
        <begin position="370"/>
        <end position="390"/>
    </location>
</feature>
<accession>A0A8J3MXS2</accession>